<dbReference type="Proteomes" id="UP000186817">
    <property type="component" value="Unassembled WGS sequence"/>
</dbReference>
<proteinExistence type="predicted"/>
<organism evidence="1 2">
    <name type="scientific">Symbiodinium microadriaticum</name>
    <name type="common">Dinoflagellate</name>
    <name type="synonym">Zooxanthella microadriatica</name>
    <dbReference type="NCBI Taxonomy" id="2951"/>
    <lineage>
        <taxon>Eukaryota</taxon>
        <taxon>Sar</taxon>
        <taxon>Alveolata</taxon>
        <taxon>Dinophyceae</taxon>
        <taxon>Suessiales</taxon>
        <taxon>Symbiodiniaceae</taxon>
        <taxon>Symbiodinium</taxon>
    </lineage>
</organism>
<protein>
    <submittedName>
        <fullName evidence="1">Uncharacterized protein</fullName>
    </submittedName>
</protein>
<evidence type="ECO:0000313" key="2">
    <source>
        <dbReference type="Proteomes" id="UP000186817"/>
    </source>
</evidence>
<dbReference type="OMA" id="WIRIRSA"/>
<name>A0A1Q9DC57_SYMMI</name>
<gene>
    <name evidence="1" type="ORF">AK812_SmicGene25485</name>
</gene>
<comment type="caution">
    <text evidence="1">The sequence shown here is derived from an EMBL/GenBank/DDBJ whole genome shotgun (WGS) entry which is preliminary data.</text>
</comment>
<accession>A0A1Q9DC57</accession>
<dbReference type="OrthoDB" id="10517280at2759"/>
<evidence type="ECO:0000313" key="1">
    <source>
        <dbReference type="EMBL" id="OLP92670.1"/>
    </source>
</evidence>
<dbReference type="EMBL" id="LSRX01000611">
    <property type="protein sequence ID" value="OLP92670.1"/>
    <property type="molecule type" value="Genomic_DNA"/>
</dbReference>
<keyword evidence="2" id="KW-1185">Reference proteome</keyword>
<reference evidence="1 2" key="1">
    <citation type="submission" date="2016-02" db="EMBL/GenBank/DDBJ databases">
        <title>Genome analysis of coral dinoflagellate symbionts highlights evolutionary adaptations to a symbiotic lifestyle.</title>
        <authorList>
            <person name="Aranda M."/>
            <person name="Li Y."/>
            <person name="Liew Y.J."/>
            <person name="Baumgarten S."/>
            <person name="Simakov O."/>
            <person name="Wilson M."/>
            <person name="Piel J."/>
            <person name="Ashoor H."/>
            <person name="Bougouffa S."/>
            <person name="Bajic V.B."/>
            <person name="Ryu T."/>
            <person name="Ravasi T."/>
            <person name="Bayer T."/>
            <person name="Micklem G."/>
            <person name="Kim H."/>
            <person name="Bhak J."/>
            <person name="Lajeunesse T.C."/>
            <person name="Voolstra C.R."/>
        </authorList>
    </citation>
    <scope>NUCLEOTIDE SEQUENCE [LARGE SCALE GENOMIC DNA]</scope>
    <source>
        <strain evidence="1 2">CCMP2467</strain>
    </source>
</reference>
<dbReference type="AlphaFoldDB" id="A0A1Q9DC57"/>
<sequence>MSGAWQADFVFVAFYDEVYAWPEDARPQAVYWRYIAARAWSLQLEVQQAGDLVLARLACLTRTVDPQRLRELKEEWAQLTDSERDALHEIFLLDGHLQKAFIFQYLPLFLTNAMENTDLGLRCGLQFLVELYGKLLDHRCLSHAGPTVRVDIHSLASIVAEVDSLRTLRRCLEFVRIVKHGSGVTALLTKQSYQVLSGQLVTYDRNADLLEVLAAQQLRLEKAISEPGGTGVGGKISMEASALEPVEACSF</sequence>